<accession>A0AAV4EXY7</accession>
<name>A0AAV4EXY7_9GAST</name>
<evidence type="ECO:0000313" key="2">
    <source>
        <dbReference type="Proteomes" id="UP000762676"/>
    </source>
</evidence>
<evidence type="ECO:0000313" key="1">
    <source>
        <dbReference type="EMBL" id="GFR65395.1"/>
    </source>
</evidence>
<organism evidence="1 2">
    <name type="scientific">Elysia marginata</name>
    <dbReference type="NCBI Taxonomy" id="1093978"/>
    <lineage>
        <taxon>Eukaryota</taxon>
        <taxon>Metazoa</taxon>
        <taxon>Spiralia</taxon>
        <taxon>Lophotrochozoa</taxon>
        <taxon>Mollusca</taxon>
        <taxon>Gastropoda</taxon>
        <taxon>Heterobranchia</taxon>
        <taxon>Euthyneura</taxon>
        <taxon>Panpulmonata</taxon>
        <taxon>Sacoglossa</taxon>
        <taxon>Placobranchoidea</taxon>
        <taxon>Plakobranchidae</taxon>
        <taxon>Elysia</taxon>
    </lineage>
</organism>
<dbReference type="InterPro" id="IPR036397">
    <property type="entry name" value="RNaseH_sf"/>
</dbReference>
<reference evidence="1 2" key="1">
    <citation type="journal article" date="2021" name="Elife">
        <title>Chloroplast acquisition without the gene transfer in kleptoplastic sea slugs, Plakobranchus ocellatus.</title>
        <authorList>
            <person name="Maeda T."/>
            <person name="Takahashi S."/>
            <person name="Yoshida T."/>
            <person name="Shimamura S."/>
            <person name="Takaki Y."/>
            <person name="Nagai Y."/>
            <person name="Toyoda A."/>
            <person name="Suzuki Y."/>
            <person name="Arimoto A."/>
            <person name="Ishii H."/>
            <person name="Satoh N."/>
            <person name="Nishiyama T."/>
            <person name="Hasebe M."/>
            <person name="Maruyama T."/>
            <person name="Minagawa J."/>
            <person name="Obokata J."/>
            <person name="Shigenobu S."/>
        </authorList>
    </citation>
    <scope>NUCLEOTIDE SEQUENCE [LARGE SCALE GENOMIC DNA]</scope>
</reference>
<dbReference type="Gene3D" id="3.30.420.10">
    <property type="entry name" value="Ribonuclease H-like superfamily/Ribonuclease H"/>
    <property type="match status" value="1"/>
</dbReference>
<gene>
    <name evidence="1" type="ORF">ElyMa_005530100</name>
</gene>
<protein>
    <submittedName>
        <fullName evidence="1">Mariner Mos1 transposase</fullName>
    </submittedName>
</protein>
<sequence length="96" mass="11180">MRYGPAQKDEAHSGGNARWLVGQWCPSANRLLPNPYWLEKYNWDTLPHPPHKPHLALYDFLMFDLLKRHLARKCCVDDGELKVIGLECSRNFLYGV</sequence>
<keyword evidence="2" id="KW-1185">Reference proteome</keyword>
<dbReference type="Proteomes" id="UP000762676">
    <property type="component" value="Unassembled WGS sequence"/>
</dbReference>
<comment type="caution">
    <text evidence="1">The sequence shown here is derived from an EMBL/GenBank/DDBJ whole genome shotgun (WGS) entry which is preliminary data.</text>
</comment>
<dbReference type="GO" id="GO:0003676">
    <property type="term" value="F:nucleic acid binding"/>
    <property type="evidence" value="ECO:0007669"/>
    <property type="project" value="InterPro"/>
</dbReference>
<dbReference type="AlphaFoldDB" id="A0AAV4EXY7"/>
<proteinExistence type="predicted"/>
<dbReference type="EMBL" id="BMAT01011036">
    <property type="protein sequence ID" value="GFR65395.1"/>
    <property type="molecule type" value="Genomic_DNA"/>
</dbReference>